<organism evidence="2 3">
    <name type="scientific">Streptomyces halobius</name>
    <dbReference type="NCBI Taxonomy" id="2879846"/>
    <lineage>
        <taxon>Bacteria</taxon>
        <taxon>Bacillati</taxon>
        <taxon>Actinomycetota</taxon>
        <taxon>Actinomycetes</taxon>
        <taxon>Kitasatosporales</taxon>
        <taxon>Streptomycetaceae</taxon>
        <taxon>Streptomyces</taxon>
    </lineage>
</organism>
<name>A0ABY4MJF2_9ACTN</name>
<keyword evidence="3" id="KW-1185">Reference proteome</keyword>
<gene>
    <name evidence="2" type="ORF">K9S39_39800</name>
</gene>
<proteinExistence type="predicted"/>
<reference evidence="2" key="1">
    <citation type="submission" date="2021-10" db="EMBL/GenBank/DDBJ databases">
        <title>Streptomyces nigrumlapis sp.nov.,an antimicrobial producing actinobacterium isolated from Black Gobi rocks.</title>
        <authorList>
            <person name="Wen Y."/>
            <person name="Zhang W."/>
            <person name="Liu X.G."/>
        </authorList>
    </citation>
    <scope>NUCLEOTIDE SEQUENCE</scope>
    <source>
        <strain evidence="2">ST13-2-2</strain>
    </source>
</reference>
<dbReference type="RefSeq" id="WP_248868121.1">
    <property type="nucleotide sequence ID" value="NZ_CP086322.1"/>
</dbReference>
<dbReference type="SUPFAM" id="SSF52777">
    <property type="entry name" value="CoA-dependent acyltransferases"/>
    <property type="match status" value="1"/>
</dbReference>
<protein>
    <submittedName>
        <fullName evidence="2">2-oxo acid dehydrogenase subunit E2</fullName>
    </submittedName>
</protein>
<accession>A0ABY4MJF2</accession>
<dbReference type="Proteomes" id="UP000830115">
    <property type="component" value="Chromosome"/>
</dbReference>
<evidence type="ECO:0000259" key="1">
    <source>
        <dbReference type="Pfam" id="PF00198"/>
    </source>
</evidence>
<dbReference type="Pfam" id="PF00198">
    <property type="entry name" value="2-oxoacid_dh"/>
    <property type="match status" value="1"/>
</dbReference>
<evidence type="ECO:0000313" key="2">
    <source>
        <dbReference type="EMBL" id="UQA97198.1"/>
    </source>
</evidence>
<dbReference type="InterPro" id="IPR001078">
    <property type="entry name" value="2-oxoacid_DH_actylTfrase"/>
</dbReference>
<dbReference type="Gene3D" id="3.30.559.10">
    <property type="entry name" value="Chloramphenicol acetyltransferase-like domain"/>
    <property type="match status" value="1"/>
</dbReference>
<dbReference type="EMBL" id="CP086322">
    <property type="protein sequence ID" value="UQA97198.1"/>
    <property type="molecule type" value="Genomic_DNA"/>
</dbReference>
<evidence type="ECO:0000313" key="3">
    <source>
        <dbReference type="Proteomes" id="UP000830115"/>
    </source>
</evidence>
<feature type="domain" description="2-oxoacid dehydrogenase acyltransferase catalytic" evidence="1">
    <location>
        <begin position="66"/>
        <end position="112"/>
    </location>
</feature>
<sequence>MSDPRPARPATPRRGFPKERSHIYYFLQPARKVAPLFALAPVDMSRVIQAQRRYRERGQRGSTSAATVDTPVVRDGQIVIRPVMNLVLASDHSAIDGVLAARVLDKTCRILEVWSDS</sequence>
<dbReference type="InterPro" id="IPR023213">
    <property type="entry name" value="CAT-like_dom_sf"/>
</dbReference>